<proteinExistence type="predicted"/>
<dbReference type="PROSITE" id="PS51194">
    <property type="entry name" value="HELICASE_CTER"/>
    <property type="match status" value="1"/>
</dbReference>
<dbReference type="Pfam" id="PF00270">
    <property type="entry name" value="DEAD"/>
    <property type="match status" value="1"/>
</dbReference>
<dbReference type="GeneID" id="75106634"/>
<keyword evidence="3 7" id="KW-0347">Helicase</keyword>
<dbReference type="Pfam" id="PF00271">
    <property type="entry name" value="Helicase_C"/>
    <property type="match status" value="1"/>
</dbReference>
<dbReference type="Proteomes" id="UP001065373">
    <property type="component" value="Chromosome"/>
</dbReference>
<dbReference type="PANTHER" id="PTHR47961:SF1">
    <property type="entry name" value="ATP-DEPENDENT HELICASE MJ1401-RELATED"/>
    <property type="match status" value="1"/>
</dbReference>
<dbReference type="GO" id="GO:0003676">
    <property type="term" value="F:nucleic acid binding"/>
    <property type="evidence" value="ECO:0007669"/>
    <property type="project" value="InterPro"/>
</dbReference>
<dbReference type="CDD" id="cd18795">
    <property type="entry name" value="SF2_C_Ski2"/>
    <property type="match status" value="1"/>
</dbReference>
<dbReference type="SMART" id="SM00487">
    <property type="entry name" value="DEXDc"/>
    <property type="match status" value="1"/>
</dbReference>
<dbReference type="KEGG" id="mwo:MWSIV6_1027"/>
<feature type="domain" description="Helicase C-terminal" evidence="6">
    <location>
        <begin position="422"/>
        <end position="590"/>
    </location>
</feature>
<dbReference type="InterPro" id="IPR014001">
    <property type="entry name" value="Helicase_ATP-bd"/>
</dbReference>
<dbReference type="InterPro" id="IPR050474">
    <property type="entry name" value="Hel308_SKI2-like"/>
</dbReference>
<accession>A0A9E7RRD0</accession>
<dbReference type="InterPro" id="IPR027417">
    <property type="entry name" value="P-loop_NTPase"/>
</dbReference>
<protein>
    <submittedName>
        <fullName evidence="7">DEAD/DEAH box helicase</fullName>
    </submittedName>
</protein>
<dbReference type="PANTHER" id="PTHR47961">
    <property type="entry name" value="DNA POLYMERASE THETA, PUTATIVE (AFU_ORTHOLOGUE AFUA_1G05260)-RELATED"/>
    <property type="match status" value="1"/>
</dbReference>
<reference evidence="7" key="1">
    <citation type="submission" date="2022-09" db="EMBL/GenBank/DDBJ databases">
        <title>Characterization of three MwoI isoschizomers from sequenced genome and metagenomes.</title>
        <authorList>
            <person name="Fomenkov A."/>
            <person name="Xu S.Y."/>
            <person name="Roberts R.J."/>
        </authorList>
    </citation>
    <scope>NUCLEOTIDE SEQUENCE</scope>
    <source>
        <strain evidence="7">DSM 2970</strain>
    </source>
</reference>
<dbReference type="GeneID" id="58978663"/>
<dbReference type="PROSITE" id="PS51192">
    <property type="entry name" value="HELICASE_ATP_BIND_1"/>
    <property type="match status" value="1"/>
</dbReference>
<evidence type="ECO:0000256" key="3">
    <source>
        <dbReference type="ARBA" id="ARBA00022806"/>
    </source>
</evidence>
<gene>
    <name evidence="7" type="ORF">N5910_05240</name>
</gene>
<evidence type="ECO:0000313" key="7">
    <source>
        <dbReference type="EMBL" id="UXH30954.1"/>
    </source>
</evidence>
<dbReference type="InterPro" id="IPR011545">
    <property type="entry name" value="DEAD/DEAH_box_helicase_dom"/>
</dbReference>
<organism evidence="7">
    <name type="scientific">Methanothermobacter wolfeii</name>
    <name type="common">Methanobacterium wolfei</name>
    <dbReference type="NCBI Taxonomy" id="145261"/>
    <lineage>
        <taxon>Archaea</taxon>
        <taxon>Methanobacteriati</taxon>
        <taxon>Methanobacteriota</taxon>
        <taxon>Methanomada group</taxon>
        <taxon>Methanobacteria</taxon>
        <taxon>Methanobacteriales</taxon>
        <taxon>Methanobacteriaceae</taxon>
        <taxon>Methanothermobacter</taxon>
    </lineage>
</organism>
<feature type="domain" description="Helicase ATP-binding" evidence="5">
    <location>
        <begin position="228"/>
        <end position="404"/>
    </location>
</feature>
<name>A0A9E7RRD0_METWO</name>
<evidence type="ECO:0000256" key="1">
    <source>
        <dbReference type="ARBA" id="ARBA00022741"/>
    </source>
</evidence>
<keyword evidence="1" id="KW-0547">Nucleotide-binding</keyword>
<sequence length="829" mass="93176">MIILNRRKRSVDFIPAGKPSGALNTRRKPPFWGRLKVQKTGSGPRIARFTIERDGKESLRKPSEALKLMKKQAVFLTGHDEELEELLSAYGIRYRHTRVCQHCLHEGYVTVVNSRSSTVYSGQRICSRCVDEVIKRELRYSGLDVLVYRNLRRLIRRGIPLEEVLEVISPRFDPLDNRRLTLYDTVTSGADRTPQVPVDKLGIPEGFIRILKREGNRVLRPVQVLAVDSGLLEGEDLMVVSATASGKTLIGELAGIPRAMAGERFIYLTPLVALANQKYRDFKGRYSRLGLKTAIKVGMSRIRAREELKIPETDPSSSDIIVGTYEGFDYILRSGGAERLGRVGVVVVDEIHTLEDEERGSRLNGMIRRIKGLFPEAQIIALSATVKNTEEIASDFGLRLVEYDRRPVPLERHIVFSRSPEEKKNLILRLAEREFSLKSERGFHGQTIIFTNSRRKTRLIAEYLTRNRVSAAAYHAGLSYRERQRIEKAFASQKLAAIVTTAALAAGVDFPASQVIFETLLMGNRWLTANEFSQMLGRAGRPSYHDRGIVYVLAEAGMEFDGETEEVKALELLESGPDPVDVHYSEEDVLEHILADVSSGALRRRSDISGDGSWILEPGRALEILESYGMITTESGIEVTPYGMAVSRSFIKPGDAEYIRSNLQGNPLDVALEMEPFTSAYLSGRLHRKLSQAVKAKFSTRLMADSTLDILSGGDNLVKLDSRLQEAVLKLQMDFLSCECRERPFCGCIQSKLSRHIIDRRLRGEDPADISRGLLSGYQIQAYPGDIFSWLDSTVRTLEAVKRIASAFRKKKTVRECSRIIRGIEMGRI</sequence>
<dbReference type="GO" id="GO:0140097">
    <property type="term" value="F:catalytic activity, acting on DNA"/>
    <property type="evidence" value="ECO:0007669"/>
    <property type="project" value="UniProtKB-ARBA"/>
</dbReference>
<dbReference type="InterPro" id="IPR001650">
    <property type="entry name" value="Helicase_C-like"/>
</dbReference>
<evidence type="ECO:0000256" key="4">
    <source>
        <dbReference type="ARBA" id="ARBA00022840"/>
    </source>
</evidence>
<dbReference type="SUPFAM" id="SSF52540">
    <property type="entry name" value="P-loop containing nucleoside triphosphate hydrolases"/>
    <property type="match status" value="1"/>
</dbReference>
<dbReference type="RefSeq" id="WP_074359027.1">
    <property type="nucleotide sequence ID" value="NZ_CP104550.1"/>
</dbReference>
<dbReference type="GO" id="GO:0005524">
    <property type="term" value="F:ATP binding"/>
    <property type="evidence" value="ECO:0007669"/>
    <property type="project" value="UniProtKB-KW"/>
</dbReference>
<evidence type="ECO:0000259" key="6">
    <source>
        <dbReference type="PROSITE" id="PS51194"/>
    </source>
</evidence>
<dbReference type="SMART" id="SM00490">
    <property type="entry name" value="HELICc"/>
    <property type="match status" value="1"/>
</dbReference>
<dbReference type="GO" id="GO:0016787">
    <property type="term" value="F:hydrolase activity"/>
    <property type="evidence" value="ECO:0007669"/>
    <property type="project" value="UniProtKB-KW"/>
</dbReference>
<dbReference type="Gene3D" id="3.40.50.300">
    <property type="entry name" value="P-loop containing nucleotide triphosphate hydrolases"/>
    <property type="match status" value="2"/>
</dbReference>
<dbReference type="EMBL" id="CP104550">
    <property type="protein sequence ID" value="UXH30954.1"/>
    <property type="molecule type" value="Genomic_DNA"/>
</dbReference>
<keyword evidence="4" id="KW-0067">ATP-binding</keyword>
<dbReference type="AlphaFoldDB" id="A0A9E7RRD0"/>
<dbReference type="InterPro" id="IPR043852">
    <property type="entry name" value="DUF5814"/>
</dbReference>
<evidence type="ECO:0000256" key="2">
    <source>
        <dbReference type="ARBA" id="ARBA00022801"/>
    </source>
</evidence>
<evidence type="ECO:0000259" key="5">
    <source>
        <dbReference type="PROSITE" id="PS51192"/>
    </source>
</evidence>
<dbReference type="GO" id="GO:0004386">
    <property type="term" value="F:helicase activity"/>
    <property type="evidence" value="ECO:0007669"/>
    <property type="project" value="UniProtKB-KW"/>
</dbReference>
<dbReference type="Pfam" id="PF19131">
    <property type="entry name" value="DUF5814"/>
    <property type="match status" value="1"/>
</dbReference>
<keyword evidence="2" id="KW-0378">Hydrolase</keyword>